<organism evidence="9 10">
    <name type="scientific">SAR92 clade bacterium H455</name>
    <dbReference type="NCBI Taxonomy" id="2974818"/>
    <lineage>
        <taxon>Bacteria</taxon>
        <taxon>Pseudomonadati</taxon>
        <taxon>Pseudomonadota</taxon>
        <taxon>Gammaproteobacteria</taxon>
        <taxon>Cellvibrionales</taxon>
        <taxon>Porticoccaceae</taxon>
        <taxon>SAR92 clade</taxon>
    </lineage>
</organism>
<dbReference type="InterPro" id="IPR025944">
    <property type="entry name" value="Sigma_54_int_dom_CS"/>
</dbReference>
<dbReference type="PROSITE" id="PS50045">
    <property type="entry name" value="SIGMA54_INTERACT_4"/>
    <property type="match status" value="1"/>
</dbReference>
<keyword evidence="10" id="KW-1185">Reference proteome</keyword>
<evidence type="ECO:0000313" key="10">
    <source>
        <dbReference type="Proteomes" id="UP001059934"/>
    </source>
</evidence>
<dbReference type="EMBL" id="CP103416">
    <property type="protein sequence ID" value="UVW34815.1"/>
    <property type="molecule type" value="Genomic_DNA"/>
</dbReference>
<dbReference type="PROSITE" id="PS50110">
    <property type="entry name" value="RESPONSE_REGULATORY"/>
    <property type="match status" value="1"/>
</dbReference>
<dbReference type="Pfam" id="PF25601">
    <property type="entry name" value="AAA_lid_14"/>
    <property type="match status" value="1"/>
</dbReference>
<dbReference type="SUPFAM" id="SSF52172">
    <property type="entry name" value="CheY-like"/>
    <property type="match status" value="1"/>
</dbReference>
<dbReference type="SMART" id="SM00448">
    <property type="entry name" value="REC"/>
    <property type="match status" value="1"/>
</dbReference>
<keyword evidence="3" id="KW-0805">Transcription regulation</keyword>
<evidence type="ECO:0000256" key="4">
    <source>
        <dbReference type="ARBA" id="ARBA00023125"/>
    </source>
</evidence>
<dbReference type="Proteomes" id="UP001059934">
    <property type="component" value="Chromosome"/>
</dbReference>
<dbReference type="InterPro" id="IPR011006">
    <property type="entry name" value="CheY-like_superfamily"/>
</dbReference>
<dbReference type="InterPro" id="IPR003593">
    <property type="entry name" value="AAA+_ATPase"/>
</dbReference>
<evidence type="ECO:0000256" key="2">
    <source>
        <dbReference type="ARBA" id="ARBA00022840"/>
    </source>
</evidence>
<feature type="domain" description="Sigma-54 factor interaction" evidence="7">
    <location>
        <begin position="137"/>
        <end position="331"/>
    </location>
</feature>
<dbReference type="PROSITE" id="PS00688">
    <property type="entry name" value="SIGMA54_INTERACT_3"/>
    <property type="match status" value="1"/>
</dbReference>
<dbReference type="CDD" id="cd00009">
    <property type="entry name" value="AAA"/>
    <property type="match status" value="1"/>
</dbReference>
<reference evidence="9" key="1">
    <citation type="submission" date="2022-08" db="EMBL/GenBank/DDBJ databases">
        <title>Catabolic pathway analysis in culturable SAR92 clade bacteria reveals their overlooked roles in DMSP degradation in coastal seas.</title>
        <authorList>
            <person name="He X."/>
            <person name="Zhang X."/>
            <person name="Zhang Y."/>
        </authorList>
    </citation>
    <scope>NUCLEOTIDE SEQUENCE</scope>
    <source>
        <strain evidence="9">H455</strain>
    </source>
</reference>
<feature type="modified residue" description="4-aspartylphosphate" evidence="6">
    <location>
        <position position="58"/>
    </location>
</feature>
<keyword evidence="6" id="KW-0597">Phosphoprotein</keyword>
<sequence length="432" mass="47738">MSNAPHRDQILIVEDEEIIRKSLRKLLERHDYDVSDAVSIKAASENFDFNNFALIISDLRLPGQLGTDLIKIVDPVPVLIMTSYASLRSAVDTMRQGAVDYISKPFDHEEMLLSVRRILSASKHRAVAAKTLGDIALLGSSEAIKKITRVIPKVAASDLPILIQGETGCGKSALALAIHNGKKSTRQRFININCAGIKEAEFFSQLDASSSNTTLFLNNIAELAAPLQALLLRVMQTSQCRFICSSDQDLEKLCLANLFRKDLYYEIDVVSIAMPTLRQRSTDIPAIAQASLVHFDDVSSGLTEEATQALVDYQWPGNLRQLKNTLQQAVIMATPGEPIDTELIGLGEIAPRPTQGIKRISAGSVDQSLTQDYDAPAGLSLEDYFTRFVLENQENMSETDLAKKLGISRKSLWERRNKLGISRKKGDELHSD</sequence>
<evidence type="ECO:0000256" key="6">
    <source>
        <dbReference type="PROSITE-ProRule" id="PRU00169"/>
    </source>
</evidence>
<dbReference type="SMART" id="SM00382">
    <property type="entry name" value="AAA"/>
    <property type="match status" value="1"/>
</dbReference>
<keyword evidence="5" id="KW-0804">Transcription</keyword>
<gene>
    <name evidence="9" type="ORF">NYF23_12475</name>
</gene>
<dbReference type="PANTHER" id="PTHR32071:SF117">
    <property type="entry name" value="PTS-DEPENDENT DIHYDROXYACETONE KINASE OPERON REGULATORY PROTEIN-RELATED"/>
    <property type="match status" value="1"/>
</dbReference>
<dbReference type="InterPro" id="IPR058031">
    <property type="entry name" value="AAA_lid_NorR"/>
</dbReference>
<dbReference type="Gene3D" id="1.10.8.60">
    <property type="match status" value="1"/>
</dbReference>
<evidence type="ECO:0000256" key="1">
    <source>
        <dbReference type="ARBA" id="ARBA00022741"/>
    </source>
</evidence>
<protein>
    <submittedName>
        <fullName evidence="9">Sigma 54-interacting transcriptional regulator</fullName>
    </submittedName>
</protein>
<dbReference type="InterPro" id="IPR002078">
    <property type="entry name" value="Sigma_54_int"/>
</dbReference>
<dbReference type="InterPro" id="IPR027417">
    <property type="entry name" value="P-loop_NTPase"/>
</dbReference>
<evidence type="ECO:0000313" key="9">
    <source>
        <dbReference type="EMBL" id="UVW34815.1"/>
    </source>
</evidence>
<evidence type="ECO:0000256" key="3">
    <source>
        <dbReference type="ARBA" id="ARBA00023015"/>
    </source>
</evidence>
<dbReference type="PANTHER" id="PTHR32071">
    <property type="entry name" value="TRANSCRIPTIONAL REGULATORY PROTEIN"/>
    <property type="match status" value="1"/>
</dbReference>
<keyword evidence="2" id="KW-0067">ATP-binding</keyword>
<dbReference type="SUPFAM" id="SSF52540">
    <property type="entry name" value="P-loop containing nucleoside triphosphate hydrolases"/>
    <property type="match status" value="1"/>
</dbReference>
<keyword evidence="4" id="KW-0238">DNA-binding</keyword>
<evidence type="ECO:0000259" key="8">
    <source>
        <dbReference type="PROSITE" id="PS50110"/>
    </source>
</evidence>
<keyword evidence="1" id="KW-0547">Nucleotide-binding</keyword>
<dbReference type="Pfam" id="PF14532">
    <property type="entry name" value="Sigma54_activ_2"/>
    <property type="match status" value="1"/>
</dbReference>
<dbReference type="Gene3D" id="3.40.50.300">
    <property type="entry name" value="P-loop containing nucleotide triphosphate hydrolases"/>
    <property type="match status" value="1"/>
</dbReference>
<dbReference type="InterPro" id="IPR001789">
    <property type="entry name" value="Sig_transdc_resp-reg_receiver"/>
</dbReference>
<feature type="domain" description="Response regulatory" evidence="8">
    <location>
        <begin position="9"/>
        <end position="119"/>
    </location>
</feature>
<name>A0ABY5TN83_9GAMM</name>
<evidence type="ECO:0000259" key="7">
    <source>
        <dbReference type="PROSITE" id="PS50045"/>
    </source>
</evidence>
<accession>A0ABY5TN83</accession>
<evidence type="ECO:0000256" key="5">
    <source>
        <dbReference type="ARBA" id="ARBA00023163"/>
    </source>
</evidence>
<proteinExistence type="predicted"/>
<dbReference type="Pfam" id="PF00072">
    <property type="entry name" value="Response_reg"/>
    <property type="match status" value="1"/>
</dbReference>
<dbReference type="Gene3D" id="3.40.50.2300">
    <property type="match status" value="1"/>
</dbReference>